<dbReference type="HOGENOM" id="CLU_2276460_0_0_1"/>
<reference evidence="2" key="2">
    <citation type="submission" date="2025-08" db="UniProtKB">
        <authorList>
            <consortium name="Ensembl"/>
        </authorList>
    </citation>
    <scope>IDENTIFICATION</scope>
</reference>
<proteinExistence type="predicted"/>
<feature type="region of interest" description="Disordered" evidence="1">
    <location>
        <begin position="83"/>
        <end position="102"/>
    </location>
</feature>
<accession>H2YP15</accession>
<dbReference type="InParanoid" id="H2YP15"/>
<reference evidence="2" key="3">
    <citation type="submission" date="2025-09" db="UniProtKB">
        <authorList>
            <consortium name="Ensembl"/>
        </authorList>
    </citation>
    <scope>IDENTIFICATION</scope>
</reference>
<evidence type="ECO:0000256" key="1">
    <source>
        <dbReference type="SAM" id="MobiDB-lite"/>
    </source>
</evidence>
<dbReference type="Ensembl" id="ENSCSAVT00000007164.1">
    <property type="protein sequence ID" value="ENSCSAVP00000007073.1"/>
    <property type="gene ID" value="ENSCSAVG00000004226.1"/>
</dbReference>
<evidence type="ECO:0000313" key="3">
    <source>
        <dbReference type="Proteomes" id="UP000007875"/>
    </source>
</evidence>
<reference evidence="3" key="1">
    <citation type="submission" date="2003-08" db="EMBL/GenBank/DDBJ databases">
        <authorList>
            <person name="Birren B."/>
            <person name="Nusbaum C."/>
            <person name="Abebe A."/>
            <person name="Abouelleil A."/>
            <person name="Adekoya E."/>
            <person name="Ait-zahra M."/>
            <person name="Allen N."/>
            <person name="Allen T."/>
            <person name="An P."/>
            <person name="Anderson M."/>
            <person name="Anderson S."/>
            <person name="Arachchi H."/>
            <person name="Armbruster J."/>
            <person name="Bachantsang P."/>
            <person name="Baldwin J."/>
            <person name="Barry A."/>
            <person name="Bayul T."/>
            <person name="Blitshsteyn B."/>
            <person name="Bloom T."/>
            <person name="Blye J."/>
            <person name="Boguslavskiy L."/>
            <person name="Borowsky M."/>
            <person name="Boukhgalter B."/>
            <person name="Brunache A."/>
            <person name="Butler J."/>
            <person name="Calixte N."/>
            <person name="Calvo S."/>
            <person name="Camarata J."/>
            <person name="Campo K."/>
            <person name="Chang J."/>
            <person name="Cheshatsang Y."/>
            <person name="Citroen M."/>
            <person name="Collymore A."/>
            <person name="Considine T."/>
            <person name="Cook A."/>
            <person name="Cooke P."/>
            <person name="Corum B."/>
            <person name="Cuomo C."/>
            <person name="David R."/>
            <person name="Dawoe T."/>
            <person name="Degray S."/>
            <person name="Dodge S."/>
            <person name="Dooley K."/>
            <person name="Dorje P."/>
            <person name="Dorjee K."/>
            <person name="Dorris L."/>
            <person name="Duffey N."/>
            <person name="Dupes A."/>
            <person name="Elkins T."/>
            <person name="Engels R."/>
            <person name="Erickson J."/>
            <person name="Farina A."/>
            <person name="Faro S."/>
            <person name="Ferreira P."/>
            <person name="Fischer H."/>
            <person name="Fitzgerald M."/>
            <person name="Foley K."/>
            <person name="Gage D."/>
            <person name="Galagan J."/>
            <person name="Gearin G."/>
            <person name="Gnerre S."/>
            <person name="Gnirke A."/>
            <person name="Goyette A."/>
            <person name="Graham J."/>
            <person name="Grandbois E."/>
            <person name="Gyaltsen K."/>
            <person name="Hafez N."/>
            <person name="Hagopian D."/>
            <person name="Hagos B."/>
            <person name="Hall J."/>
            <person name="Hatcher B."/>
            <person name="Heller A."/>
            <person name="Higgins H."/>
            <person name="Honan T."/>
            <person name="Horn A."/>
            <person name="Houde N."/>
            <person name="Hughes L."/>
            <person name="Hulme W."/>
            <person name="Husby E."/>
            <person name="Iliev I."/>
            <person name="Jaffe D."/>
            <person name="Jones C."/>
            <person name="Kamal M."/>
            <person name="Kamat A."/>
            <person name="Kamvysselis M."/>
            <person name="Karlsson E."/>
            <person name="Kells C."/>
            <person name="Kieu A."/>
            <person name="Kisner P."/>
            <person name="Kodira C."/>
            <person name="Kulbokas E."/>
            <person name="Labutti K."/>
            <person name="Lama D."/>
            <person name="Landers T."/>
            <person name="Leger J."/>
            <person name="Levine S."/>
            <person name="Lewis D."/>
            <person name="Lewis T."/>
            <person name="Lindblad-toh K."/>
            <person name="Liu X."/>
            <person name="Lokyitsang T."/>
            <person name="Lokyitsang Y."/>
            <person name="Lucien O."/>
            <person name="Lui A."/>
            <person name="Ma L.J."/>
            <person name="Mabbitt R."/>
            <person name="Macdonald J."/>
            <person name="Maclean C."/>
            <person name="Major J."/>
            <person name="Manning J."/>
            <person name="Marabella R."/>
            <person name="Maru K."/>
            <person name="Matthews C."/>
            <person name="Mauceli E."/>
            <person name="Mccarthy M."/>
            <person name="Mcdonough S."/>
            <person name="Mcghee T."/>
            <person name="Meldrim J."/>
            <person name="Meneus L."/>
            <person name="Mesirov J."/>
            <person name="Mihalev A."/>
            <person name="Mihova T."/>
            <person name="Mikkelsen T."/>
            <person name="Mlenga V."/>
            <person name="Moru K."/>
            <person name="Mozes J."/>
            <person name="Mulrain L."/>
            <person name="Munson G."/>
            <person name="Naylor J."/>
            <person name="Newes C."/>
            <person name="Nguyen C."/>
            <person name="Nguyen N."/>
            <person name="Nguyen T."/>
            <person name="Nicol R."/>
            <person name="Nielsen C."/>
            <person name="Nizzari M."/>
            <person name="Norbu C."/>
            <person name="Norbu N."/>
            <person name="O'donnell P."/>
            <person name="Okoawo O."/>
            <person name="O'leary S."/>
            <person name="Omotosho B."/>
            <person name="O'neill K."/>
            <person name="Osman S."/>
            <person name="Parker S."/>
            <person name="Perrin D."/>
            <person name="Phunkhang P."/>
            <person name="Piqani B."/>
            <person name="Purcell S."/>
            <person name="Rachupka T."/>
            <person name="Ramasamy U."/>
            <person name="Rameau R."/>
            <person name="Ray V."/>
            <person name="Raymond C."/>
            <person name="Retta R."/>
            <person name="Richardson S."/>
            <person name="Rise C."/>
            <person name="Rodriguez J."/>
            <person name="Rogers J."/>
            <person name="Rogov P."/>
            <person name="Rutman M."/>
            <person name="Schupbach R."/>
            <person name="Seaman C."/>
            <person name="Settipalli S."/>
            <person name="Sharpe T."/>
            <person name="Sheridan J."/>
            <person name="Sherpa N."/>
            <person name="Shi J."/>
            <person name="Smirnov S."/>
            <person name="Smith C."/>
            <person name="Sougnez C."/>
            <person name="Spencer B."/>
            <person name="Stalker J."/>
            <person name="Stange-thomann N."/>
            <person name="Stavropoulos S."/>
            <person name="Stetson K."/>
            <person name="Stone C."/>
            <person name="Stone S."/>
            <person name="Stubbs M."/>
            <person name="Talamas J."/>
            <person name="Tchuinga P."/>
            <person name="Tenzing P."/>
            <person name="Tesfaye S."/>
            <person name="Theodore J."/>
            <person name="Thoulutsang Y."/>
            <person name="Topham K."/>
            <person name="Towey S."/>
            <person name="Tsamla T."/>
            <person name="Tsomo N."/>
            <person name="Vallee D."/>
            <person name="Vassiliev H."/>
            <person name="Venkataraman V."/>
            <person name="Vinson J."/>
            <person name="Vo A."/>
            <person name="Wade C."/>
            <person name="Wang S."/>
            <person name="Wangchuk T."/>
            <person name="Wangdi T."/>
            <person name="Whittaker C."/>
            <person name="Wilkinson J."/>
            <person name="Wu Y."/>
            <person name="Wyman D."/>
            <person name="Yadav S."/>
            <person name="Yang S."/>
            <person name="Yang X."/>
            <person name="Yeager S."/>
            <person name="Yee E."/>
            <person name="Young G."/>
            <person name="Zainoun J."/>
            <person name="Zembeck L."/>
            <person name="Zimmer A."/>
            <person name="Zody M."/>
            <person name="Lander E."/>
        </authorList>
    </citation>
    <scope>NUCLEOTIDE SEQUENCE [LARGE SCALE GENOMIC DNA]</scope>
</reference>
<name>H2YP15_CIOSA</name>
<dbReference type="AlphaFoldDB" id="H2YP15"/>
<dbReference type="Proteomes" id="UP000007875">
    <property type="component" value="Unassembled WGS sequence"/>
</dbReference>
<feature type="compositionally biased region" description="Polar residues" evidence="1">
    <location>
        <begin position="83"/>
        <end position="95"/>
    </location>
</feature>
<sequence length="102" mass="11969">MEHKEMWAALLRITEKSSNSYLRIAQALDHARMHVHQSEKTHPGVRKMNNQRQENKGEVGKALTEVETSVRLTRDYMMKIQNILQRSSNRPQNLQSDRKDRG</sequence>
<feature type="region of interest" description="Disordered" evidence="1">
    <location>
        <begin position="34"/>
        <end position="63"/>
    </location>
</feature>
<keyword evidence="3" id="KW-1185">Reference proteome</keyword>
<protein>
    <submittedName>
        <fullName evidence="2">Uncharacterized protein</fullName>
    </submittedName>
</protein>
<organism evidence="2 3">
    <name type="scientific">Ciona savignyi</name>
    <name type="common">Pacific transparent sea squirt</name>
    <dbReference type="NCBI Taxonomy" id="51511"/>
    <lineage>
        <taxon>Eukaryota</taxon>
        <taxon>Metazoa</taxon>
        <taxon>Chordata</taxon>
        <taxon>Tunicata</taxon>
        <taxon>Ascidiacea</taxon>
        <taxon>Phlebobranchia</taxon>
        <taxon>Cionidae</taxon>
        <taxon>Ciona</taxon>
    </lineage>
</organism>
<evidence type="ECO:0000313" key="2">
    <source>
        <dbReference type="Ensembl" id="ENSCSAVP00000007073.1"/>
    </source>
</evidence>